<dbReference type="Proteomes" id="UP000626109">
    <property type="component" value="Unassembled WGS sequence"/>
</dbReference>
<evidence type="ECO:0008006" key="4">
    <source>
        <dbReference type="Google" id="ProtNLM"/>
    </source>
</evidence>
<protein>
    <recommendedName>
        <fullName evidence="4">MATH domain-containing protein</fullName>
    </recommendedName>
</protein>
<feature type="region of interest" description="Disordered" evidence="1">
    <location>
        <begin position="555"/>
        <end position="575"/>
    </location>
</feature>
<comment type="caution">
    <text evidence="2">The sequence shown here is derived from an EMBL/GenBank/DDBJ whole genome shotgun (WGS) entry which is preliminary data.</text>
</comment>
<organism evidence="2 3">
    <name type="scientific">Polarella glacialis</name>
    <name type="common">Dinoflagellate</name>
    <dbReference type="NCBI Taxonomy" id="89957"/>
    <lineage>
        <taxon>Eukaryota</taxon>
        <taxon>Sar</taxon>
        <taxon>Alveolata</taxon>
        <taxon>Dinophyceae</taxon>
        <taxon>Suessiales</taxon>
        <taxon>Suessiaceae</taxon>
        <taxon>Polarella</taxon>
    </lineage>
</organism>
<evidence type="ECO:0000313" key="2">
    <source>
        <dbReference type="EMBL" id="CAE8738379.1"/>
    </source>
</evidence>
<feature type="region of interest" description="Disordered" evidence="1">
    <location>
        <begin position="635"/>
        <end position="681"/>
    </location>
</feature>
<name>A0A813LUR0_POLGL</name>
<gene>
    <name evidence="2" type="ORF">PGLA2088_LOCUS49164</name>
</gene>
<proteinExistence type="predicted"/>
<feature type="region of interest" description="Disordered" evidence="1">
    <location>
        <begin position="775"/>
        <end position="797"/>
    </location>
</feature>
<dbReference type="Gene3D" id="1.20.120.20">
    <property type="entry name" value="Apolipoprotein"/>
    <property type="match status" value="1"/>
</dbReference>
<evidence type="ECO:0000256" key="1">
    <source>
        <dbReference type="SAM" id="MobiDB-lite"/>
    </source>
</evidence>
<dbReference type="EMBL" id="CAJNNW010036937">
    <property type="protein sequence ID" value="CAE8738379.1"/>
    <property type="molecule type" value="Genomic_DNA"/>
</dbReference>
<dbReference type="SUPFAM" id="SSF47162">
    <property type="entry name" value="Apolipoprotein"/>
    <property type="match status" value="1"/>
</dbReference>
<feature type="region of interest" description="Disordered" evidence="1">
    <location>
        <begin position="1"/>
        <end position="28"/>
    </location>
</feature>
<feature type="compositionally biased region" description="Low complexity" evidence="1">
    <location>
        <begin position="635"/>
        <end position="668"/>
    </location>
</feature>
<evidence type="ECO:0000313" key="3">
    <source>
        <dbReference type="Proteomes" id="UP000626109"/>
    </source>
</evidence>
<dbReference type="AlphaFoldDB" id="A0A813LUR0"/>
<accession>A0A813LUR0</accession>
<feature type="compositionally biased region" description="Basic and acidic residues" evidence="1">
    <location>
        <begin position="1"/>
        <end position="22"/>
    </location>
</feature>
<sequence>EFLRKVEKANKATERVSEDSKAYADQTADGVDKKLSAGLTDLQDQLREWQDFFAEQLAETDAALKKALADELTALCGRLDQEMAADRSDVADALVQAAEVMQTGLNTLQDALTASLDELTRECNARAQATDASLAEVRQALREREKETLRHEERTQRDSVEIWLKLDRLAELVSEGAEKALEDTKSASREAAEKLSETRGFHDNRLGHLDELTTKLRAGLSEVQNVSTRRIQWIIKNASKRVRQPLEHHMKVQKHVSWFSPTFDAAGCHGLQLELQVYRAIDPPVEGQDVGDCAVFLWACRGTQLVYRLAVGGKAQTLEKRFNGRVPYGTARLCFFVDQINREDDTLVISAEFLEAIRDLEAPIEKALPMPRPARDAHEALIESDDENAGPVDGPQPLEGHLLFQQHINNRLFDQVKDQVDSMKCRMVRSVEWRIEQASILRRCFGAGEAMCSTSFDAAGIQGLQLVFYPSGYTDSRDLGAAEGCCSLFLYAPAGAFLKCTLHAGKERRDATHSFDHPGAFGRMNFCRLESCTDESTDSILIRLEVDEAHQDVVAKAAHQPPQPGDRRSLSEQAGAVTGPIGSAVKLRRSPGNAPATLEETKVLPNLWCAKYADDPTMRPQGYHGFNELRARAGANAAPAAPLPASGGAAAHQQQHQQHQQQQQQQQQTRCSSAGALRPSSSKRLLGVAEGPSQGQAGYGGGGLAASTVGLAASRPQTGGAARPSSSLGRPAGGQLAAGRLSSLGRSESHAQVGFSEECLPTTAEGSIPSGLVSFRPGSAATGRGRRAVRTGGLFPT</sequence>
<feature type="region of interest" description="Disordered" evidence="1">
    <location>
        <begin position="715"/>
        <end position="737"/>
    </location>
</feature>
<reference evidence="2" key="1">
    <citation type="submission" date="2021-02" db="EMBL/GenBank/DDBJ databases">
        <authorList>
            <person name="Dougan E. K."/>
            <person name="Rhodes N."/>
            <person name="Thang M."/>
            <person name="Chan C."/>
        </authorList>
    </citation>
    <scope>NUCLEOTIDE SEQUENCE</scope>
</reference>
<feature type="non-terminal residue" evidence="2">
    <location>
        <position position="1"/>
    </location>
</feature>